<feature type="region of interest" description="Disordered" evidence="1">
    <location>
        <begin position="13"/>
        <end position="33"/>
    </location>
</feature>
<name>A0AAW2R244_SESRA</name>
<accession>A0AAW2R244</accession>
<feature type="compositionally biased region" description="Basic and acidic residues" evidence="1">
    <location>
        <begin position="17"/>
        <end position="33"/>
    </location>
</feature>
<reference evidence="2" key="1">
    <citation type="submission" date="2020-06" db="EMBL/GenBank/DDBJ databases">
        <authorList>
            <person name="Li T."/>
            <person name="Hu X."/>
            <person name="Zhang T."/>
            <person name="Song X."/>
            <person name="Zhang H."/>
            <person name="Dai N."/>
            <person name="Sheng W."/>
            <person name="Hou X."/>
            <person name="Wei L."/>
        </authorList>
    </citation>
    <scope>NUCLEOTIDE SEQUENCE</scope>
    <source>
        <strain evidence="2">G02</strain>
        <tissue evidence="2">Leaf</tissue>
    </source>
</reference>
<proteinExistence type="predicted"/>
<organism evidence="2">
    <name type="scientific">Sesamum radiatum</name>
    <name type="common">Black benniseed</name>
    <dbReference type="NCBI Taxonomy" id="300843"/>
    <lineage>
        <taxon>Eukaryota</taxon>
        <taxon>Viridiplantae</taxon>
        <taxon>Streptophyta</taxon>
        <taxon>Embryophyta</taxon>
        <taxon>Tracheophyta</taxon>
        <taxon>Spermatophyta</taxon>
        <taxon>Magnoliopsida</taxon>
        <taxon>eudicotyledons</taxon>
        <taxon>Gunneridae</taxon>
        <taxon>Pentapetalae</taxon>
        <taxon>asterids</taxon>
        <taxon>lamiids</taxon>
        <taxon>Lamiales</taxon>
        <taxon>Pedaliaceae</taxon>
        <taxon>Sesamum</taxon>
    </lineage>
</organism>
<protein>
    <submittedName>
        <fullName evidence="2">Uncharacterized protein</fullName>
    </submittedName>
</protein>
<gene>
    <name evidence="2" type="ORF">Sradi_3323700</name>
</gene>
<dbReference type="AlphaFoldDB" id="A0AAW2R244"/>
<evidence type="ECO:0000256" key="1">
    <source>
        <dbReference type="SAM" id="MobiDB-lite"/>
    </source>
</evidence>
<comment type="caution">
    <text evidence="2">The sequence shown here is derived from an EMBL/GenBank/DDBJ whole genome shotgun (WGS) entry which is preliminary data.</text>
</comment>
<evidence type="ECO:0000313" key="2">
    <source>
        <dbReference type="EMBL" id="KAL0374080.1"/>
    </source>
</evidence>
<sequence>MRNRLVVISAGGKNGRRRIDDKKKTKTRVRETAERASEGALLVQSGHARHGRERRVAAIRTAVCVVRDALEKFLGGRPAAAS</sequence>
<dbReference type="EMBL" id="JACGWJ010000014">
    <property type="protein sequence ID" value="KAL0374080.1"/>
    <property type="molecule type" value="Genomic_DNA"/>
</dbReference>
<reference evidence="2" key="2">
    <citation type="journal article" date="2024" name="Plant">
        <title>Genomic evolution and insights into agronomic trait innovations of Sesamum species.</title>
        <authorList>
            <person name="Miao H."/>
            <person name="Wang L."/>
            <person name="Qu L."/>
            <person name="Liu H."/>
            <person name="Sun Y."/>
            <person name="Le M."/>
            <person name="Wang Q."/>
            <person name="Wei S."/>
            <person name="Zheng Y."/>
            <person name="Lin W."/>
            <person name="Duan Y."/>
            <person name="Cao H."/>
            <person name="Xiong S."/>
            <person name="Wang X."/>
            <person name="Wei L."/>
            <person name="Li C."/>
            <person name="Ma Q."/>
            <person name="Ju M."/>
            <person name="Zhao R."/>
            <person name="Li G."/>
            <person name="Mu C."/>
            <person name="Tian Q."/>
            <person name="Mei H."/>
            <person name="Zhang T."/>
            <person name="Gao T."/>
            <person name="Zhang H."/>
        </authorList>
    </citation>
    <scope>NUCLEOTIDE SEQUENCE</scope>
    <source>
        <strain evidence="2">G02</strain>
    </source>
</reference>